<evidence type="ECO:0000313" key="5">
    <source>
        <dbReference type="EMBL" id="MFC5285834.1"/>
    </source>
</evidence>
<evidence type="ECO:0000256" key="2">
    <source>
        <dbReference type="ARBA" id="ARBA00022801"/>
    </source>
</evidence>
<keyword evidence="3" id="KW-0812">Transmembrane</keyword>
<keyword evidence="3" id="KW-1133">Transmembrane helix</keyword>
<dbReference type="PANTHER" id="PTHR31302:SF31">
    <property type="entry name" value="PHOSPHODIESTERASE YAEI"/>
    <property type="match status" value="1"/>
</dbReference>
<dbReference type="Proteomes" id="UP001596157">
    <property type="component" value="Unassembled WGS sequence"/>
</dbReference>
<feature type="transmembrane region" description="Helical" evidence="3">
    <location>
        <begin position="34"/>
        <end position="56"/>
    </location>
</feature>
<feature type="transmembrane region" description="Helical" evidence="3">
    <location>
        <begin position="68"/>
        <end position="85"/>
    </location>
</feature>
<gene>
    <name evidence="5" type="ORF">ACFPM7_02115</name>
</gene>
<keyword evidence="3" id="KW-0472">Membrane</keyword>
<comment type="caution">
    <text evidence="5">The sequence shown here is derived from an EMBL/GenBank/DDBJ whole genome shotgun (WGS) entry which is preliminary data.</text>
</comment>
<feature type="transmembrane region" description="Helical" evidence="3">
    <location>
        <begin position="6"/>
        <end position="22"/>
    </location>
</feature>
<protein>
    <submittedName>
        <fullName evidence="5">Metallophosphoesterase</fullName>
    </submittedName>
</protein>
<evidence type="ECO:0000259" key="4">
    <source>
        <dbReference type="Pfam" id="PF00149"/>
    </source>
</evidence>
<dbReference type="CDD" id="cd07385">
    <property type="entry name" value="MPP_YkuE_C"/>
    <property type="match status" value="1"/>
</dbReference>
<evidence type="ECO:0000256" key="3">
    <source>
        <dbReference type="SAM" id="Phobius"/>
    </source>
</evidence>
<evidence type="ECO:0000256" key="1">
    <source>
        <dbReference type="ARBA" id="ARBA00022723"/>
    </source>
</evidence>
<name>A0ABW0EEP1_9PSEU</name>
<proteinExistence type="predicted"/>
<dbReference type="RefSeq" id="WP_378243140.1">
    <property type="nucleotide sequence ID" value="NZ_JBHSKF010000001.1"/>
</dbReference>
<reference evidence="6" key="1">
    <citation type="journal article" date="2019" name="Int. J. Syst. Evol. Microbiol.">
        <title>The Global Catalogue of Microorganisms (GCM) 10K type strain sequencing project: providing services to taxonomists for standard genome sequencing and annotation.</title>
        <authorList>
            <consortium name="The Broad Institute Genomics Platform"/>
            <consortium name="The Broad Institute Genome Sequencing Center for Infectious Disease"/>
            <person name="Wu L."/>
            <person name="Ma J."/>
        </authorList>
    </citation>
    <scope>NUCLEOTIDE SEQUENCE [LARGE SCALE GENOMIC DNA]</scope>
    <source>
        <strain evidence="6">CCUG 59778</strain>
    </source>
</reference>
<dbReference type="InterPro" id="IPR051158">
    <property type="entry name" value="Metallophosphoesterase_sf"/>
</dbReference>
<dbReference type="SUPFAM" id="SSF56300">
    <property type="entry name" value="Metallo-dependent phosphatases"/>
    <property type="match status" value="1"/>
</dbReference>
<evidence type="ECO:0000313" key="6">
    <source>
        <dbReference type="Proteomes" id="UP001596157"/>
    </source>
</evidence>
<accession>A0ABW0EEP1</accession>
<dbReference type="Gene3D" id="3.60.21.10">
    <property type="match status" value="1"/>
</dbReference>
<keyword evidence="6" id="KW-1185">Reference proteome</keyword>
<dbReference type="InterPro" id="IPR029052">
    <property type="entry name" value="Metallo-depent_PP-like"/>
</dbReference>
<feature type="transmembrane region" description="Helical" evidence="3">
    <location>
        <begin position="105"/>
        <end position="130"/>
    </location>
</feature>
<sequence length="376" mass="40605">MFLVIAAAVVALMHLYLWKRLVSDTTRTARTRRVGAVAVIALAVLVAATLTLPRWVGPDVAQWFAWPGYLWFGVLFYLVVVLLVLELPRFALRKTVATDESRRLFLARSAAVVAGAAATGIAGTGVVSALGPPELRRAAIPLRNLDPAFSGFRIAVVSDIHLGPLLGRSHTERLVRMINEADVDLVAMVGDLADGTVAELGRDAEPLRDLVSRDGTFFVTGNHEYYSGHQQWITELERLGLNYLHNTRTSLTRGTGTLDIAGITDVTGESFEDTPDLNAALAGRDTTNPVVLLAHQPVQVEEAAEARVDLQLSGHTHGGQLYPFHHLVSLAQPGVSGLSKVDDTWLYVTNGAGFWGPPVRVGAPPDISILELKPQP</sequence>
<dbReference type="Pfam" id="PF00149">
    <property type="entry name" value="Metallophos"/>
    <property type="match status" value="1"/>
</dbReference>
<feature type="domain" description="Calcineurin-like phosphoesterase" evidence="4">
    <location>
        <begin position="152"/>
        <end position="318"/>
    </location>
</feature>
<keyword evidence="2" id="KW-0378">Hydrolase</keyword>
<keyword evidence="1" id="KW-0479">Metal-binding</keyword>
<organism evidence="5 6">
    <name type="scientific">Actinokineospora guangxiensis</name>
    <dbReference type="NCBI Taxonomy" id="1490288"/>
    <lineage>
        <taxon>Bacteria</taxon>
        <taxon>Bacillati</taxon>
        <taxon>Actinomycetota</taxon>
        <taxon>Actinomycetes</taxon>
        <taxon>Pseudonocardiales</taxon>
        <taxon>Pseudonocardiaceae</taxon>
        <taxon>Actinokineospora</taxon>
    </lineage>
</organism>
<dbReference type="EMBL" id="JBHSKF010000001">
    <property type="protein sequence ID" value="MFC5285834.1"/>
    <property type="molecule type" value="Genomic_DNA"/>
</dbReference>
<dbReference type="PANTHER" id="PTHR31302">
    <property type="entry name" value="TRANSMEMBRANE PROTEIN WITH METALLOPHOSPHOESTERASE DOMAIN-RELATED"/>
    <property type="match status" value="1"/>
</dbReference>
<dbReference type="InterPro" id="IPR004843">
    <property type="entry name" value="Calcineurin-like_PHP"/>
</dbReference>